<dbReference type="OrthoDB" id="4549134at2"/>
<reference evidence="1 2" key="1">
    <citation type="submission" date="2016-10" db="EMBL/GenBank/DDBJ databases">
        <authorList>
            <person name="de Groot N.N."/>
        </authorList>
    </citation>
    <scope>NUCLEOTIDE SEQUENCE [LARGE SCALE GENOMIC DNA]</scope>
    <source>
        <strain evidence="1 2">DSM 44993</strain>
    </source>
</reference>
<dbReference type="Proteomes" id="UP000198582">
    <property type="component" value="Unassembled WGS sequence"/>
</dbReference>
<organism evidence="1 2">
    <name type="scientific">Amycolatopsis saalfeldensis</name>
    <dbReference type="NCBI Taxonomy" id="394193"/>
    <lineage>
        <taxon>Bacteria</taxon>
        <taxon>Bacillati</taxon>
        <taxon>Actinomycetota</taxon>
        <taxon>Actinomycetes</taxon>
        <taxon>Pseudonocardiales</taxon>
        <taxon>Pseudonocardiaceae</taxon>
        <taxon>Amycolatopsis</taxon>
    </lineage>
</organism>
<dbReference type="RefSeq" id="WP_091629721.1">
    <property type="nucleotide sequence ID" value="NZ_FOEF01000047.1"/>
</dbReference>
<name>A0A1H8YR06_9PSEU</name>
<dbReference type="EMBL" id="FOEF01000047">
    <property type="protein sequence ID" value="SEP54431.1"/>
    <property type="molecule type" value="Genomic_DNA"/>
</dbReference>
<keyword evidence="2" id="KW-1185">Reference proteome</keyword>
<dbReference type="AlphaFoldDB" id="A0A1H8YR06"/>
<proteinExistence type="predicted"/>
<sequence>MRYPLIVVLPAGTDLTDLDNVLADVMAPFDENREDIADLPDDQPLTWDRYAIGDRFSGFFPVRAGAERADLIHPRLADGADTHDAVCDGGRIRALDLERKRVNAARHLRTPSAKASAADHSWVALAQRARDTAIPTGAVLTHEGVWLSPGGVRFVTERSGPAYDAFVALANAYLDALDDDTILVLVDCHT</sequence>
<evidence type="ECO:0000313" key="2">
    <source>
        <dbReference type="Proteomes" id="UP000198582"/>
    </source>
</evidence>
<gene>
    <name evidence="1" type="ORF">SAMN04489732_1477</name>
</gene>
<accession>A0A1H8YR06</accession>
<evidence type="ECO:0000313" key="1">
    <source>
        <dbReference type="EMBL" id="SEP54431.1"/>
    </source>
</evidence>
<protein>
    <submittedName>
        <fullName evidence="1">Uncharacterized protein</fullName>
    </submittedName>
</protein>